<keyword evidence="5 6" id="KW-0472">Membrane</keyword>
<evidence type="ECO:0000256" key="5">
    <source>
        <dbReference type="ARBA" id="ARBA00023136"/>
    </source>
</evidence>
<dbReference type="AlphaFoldDB" id="A0A9D1SES2"/>
<sequence>MKLRDNIKKILIVIATLIFLGLLIYFAGPVVIRAAIYVFRLFSPFIFGFLLSRLINPVADRLQNRLKIPRGASAAMVVILTIAVLIGIIGGVGYKLFDEIKNLYYQWPSMMASFQNGWNNLSAMLSDLYIDMPDSVQNMVDNLYNNLTNQMSQFMSNIEVVNNAQDFARSLPGGFIWTIVFVIAMFFMVSQKSNIDRSIKRFLGPKKVAKLTEINNECRKYLGGYVRAQIILMFIIFVVIAIALSILGAPYSLLVAAATAILDALPFLGSGITLWPLAVIYFINGNLKLGIGYVCVYIAVALLRRFIEPKLVSDKMGLNPILTLVAMYIGYRWWGILGMLIGPIILMVIISLYKAGLFNGIIKIIKQLWGFAVREVKLFIDYINNILNK</sequence>
<gene>
    <name evidence="7" type="primary">ytvI</name>
    <name evidence="7" type="ORF">IAA61_05935</name>
</gene>
<dbReference type="GO" id="GO:0055085">
    <property type="term" value="P:transmembrane transport"/>
    <property type="evidence" value="ECO:0007669"/>
    <property type="project" value="TreeGrafter"/>
</dbReference>
<evidence type="ECO:0000256" key="2">
    <source>
        <dbReference type="ARBA" id="ARBA00009773"/>
    </source>
</evidence>
<feature type="transmembrane region" description="Helical" evidence="6">
    <location>
        <begin position="171"/>
        <end position="190"/>
    </location>
</feature>
<feature type="transmembrane region" description="Helical" evidence="6">
    <location>
        <begin position="34"/>
        <end position="51"/>
    </location>
</feature>
<evidence type="ECO:0000313" key="7">
    <source>
        <dbReference type="EMBL" id="HIU57335.1"/>
    </source>
</evidence>
<proteinExistence type="inferred from homology"/>
<feature type="transmembrane region" description="Helical" evidence="6">
    <location>
        <begin position="10"/>
        <end position="28"/>
    </location>
</feature>
<feature type="transmembrane region" description="Helical" evidence="6">
    <location>
        <begin position="333"/>
        <end position="353"/>
    </location>
</feature>
<feature type="transmembrane region" description="Helical" evidence="6">
    <location>
        <begin position="290"/>
        <end position="307"/>
    </location>
</feature>
<name>A0A9D1SES2_9FIRM</name>
<evidence type="ECO:0000313" key="8">
    <source>
        <dbReference type="Proteomes" id="UP000824109"/>
    </source>
</evidence>
<dbReference type="PANTHER" id="PTHR21716">
    <property type="entry name" value="TRANSMEMBRANE PROTEIN"/>
    <property type="match status" value="1"/>
</dbReference>
<comment type="caution">
    <text evidence="7">The sequence shown here is derived from an EMBL/GenBank/DDBJ whole genome shotgun (WGS) entry which is preliminary data.</text>
</comment>
<evidence type="ECO:0000256" key="3">
    <source>
        <dbReference type="ARBA" id="ARBA00022692"/>
    </source>
</evidence>
<accession>A0A9D1SES2</accession>
<feature type="transmembrane region" description="Helical" evidence="6">
    <location>
        <begin position="230"/>
        <end position="252"/>
    </location>
</feature>
<keyword evidence="4 6" id="KW-1133">Transmembrane helix</keyword>
<dbReference type="NCBIfam" id="TIGR02872">
    <property type="entry name" value="spore_ytvI"/>
    <property type="match status" value="1"/>
</dbReference>
<protein>
    <submittedName>
        <fullName evidence="7">Sporulation integral membrane protein YtvI</fullName>
    </submittedName>
</protein>
<comment type="subcellular location">
    <subcellularLocation>
        <location evidence="1">Membrane</location>
        <topology evidence="1">Multi-pass membrane protein</topology>
    </subcellularLocation>
</comment>
<dbReference type="EMBL" id="DVNB01000061">
    <property type="protein sequence ID" value="HIU57335.1"/>
    <property type="molecule type" value="Genomic_DNA"/>
</dbReference>
<reference evidence="7" key="2">
    <citation type="journal article" date="2021" name="PeerJ">
        <title>Extensive microbial diversity within the chicken gut microbiome revealed by metagenomics and culture.</title>
        <authorList>
            <person name="Gilroy R."/>
            <person name="Ravi A."/>
            <person name="Getino M."/>
            <person name="Pursley I."/>
            <person name="Horton D.L."/>
            <person name="Alikhan N.F."/>
            <person name="Baker D."/>
            <person name="Gharbi K."/>
            <person name="Hall N."/>
            <person name="Watson M."/>
            <person name="Adriaenssens E.M."/>
            <person name="Foster-Nyarko E."/>
            <person name="Jarju S."/>
            <person name="Secka A."/>
            <person name="Antonio M."/>
            <person name="Oren A."/>
            <person name="Chaudhuri R.R."/>
            <person name="La Ragione R."/>
            <person name="Hildebrand F."/>
            <person name="Pallen M.J."/>
        </authorList>
    </citation>
    <scope>NUCLEOTIDE SEQUENCE</scope>
    <source>
        <strain evidence="7">USAMLcec3-3695</strain>
    </source>
</reference>
<keyword evidence="3 6" id="KW-0812">Transmembrane</keyword>
<dbReference type="Proteomes" id="UP000824109">
    <property type="component" value="Unassembled WGS sequence"/>
</dbReference>
<evidence type="ECO:0000256" key="4">
    <source>
        <dbReference type="ARBA" id="ARBA00022989"/>
    </source>
</evidence>
<comment type="similarity">
    <text evidence="2">Belongs to the autoinducer-2 exporter (AI-2E) (TC 2.A.86) family.</text>
</comment>
<reference evidence="7" key="1">
    <citation type="submission" date="2020-10" db="EMBL/GenBank/DDBJ databases">
        <authorList>
            <person name="Gilroy R."/>
        </authorList>
    </citation>
    <scope>NUCLEOTIDE SEQUENCE</scope>
    <source>
        <strain evidence="7">USAMLcec3-3695</strain>
    </source>
</reference>
<feature type="transmembrane region" description="Helical" evidence="6">
    <location>
        <begin position="72"/>
        <end position="94"/>
    </location>
</feature>
<feature type="transmembrane region" description="Helical" evidence="6">
    <location>
        <begin position="264"/>
        <end position="283"/>
    </location>
</feature>
<evidence type="ECO:0000256" key="1">
    <source>
        <dbReference type="ARBA" id="ARBA00004141"/>
    </source>
</evidence>
<dbReference type="GO" id="GO:0016020">
    <property type="term" value="C:membrane"/>
    <property type="evidence" value="ECO:0007669"/>
    <property type="project" value="UniProtKB-SubCell"/>
</dbReference>
<dbReference type="InterPro" id="IPR002549">
    <property type="entry name" value="AI-2E-like"/>
</dbReference>
<dbReference type="Pfam" id="PF01594">
    <property type="entry name" value="AI-2E_transport"/>
    <property type="match status" value="1"/>
</dbReference>
<dbReference type="PANTHER" id="PTHR21716:SF68">
    <property type="entry name" value="TRANSPORT PROTEIN YTVI-RELATED"/>
    <property type="match status" value="1"/>
</dbReference>
<dbReference type="InterPro" id="IPR014227">
    <property type="entry name" value="YtvI-like"/>
</dbReference>
<evidence type="ECO:0000256" key="6">
    <source>
        <dbReference type="SAM" id="Phobius"/>
    </source>
</evidence>
<organism evidence="7 8">
    <name type="scientific">Candidatus Ornithomonoglobus merdipullorum</name>
    <dbReference type="NCBI Taxonomy" id="2840895"/>
    <lineage>
        <taxon>Bacteria</taxon>
        <taxon>Bacillati</taxon>
        <taxon>Bacillota</taxon>
        <taxon>Clostridia</taxon>
        <taxon>Candidatus Ornithomonoglobus</taxon>
    </lineage>
</organism>